<dbReference type="InterPro" id="IPR006162">
    <property type="entry name" value="Ppantetheine_attach_site"/>
</dbReference>
<name>A0ABW8T3Q5_9CLOT</name>
<keyword evidence="6 7" id="KW-0275">Fatty acid biosynthesis</keyword>
<evidence type="ECO:0000256" key="8">
    <source>
        <dbReference type="NCBIfam" id="TIGR00517"/>
    </source>
</evidence>
<comment type="PTM">
    <text evidence="7">4'-phosphopantetheine is transferred from CoA to a specific serine of apo-ACP by AcpS. This modification is essential for activity because fatty acids are bound in thioester linkage to the sulfhydryl of the prosthetic group.</text>
</comment>
<dbReference type="NCBIfam" id="NF002149">
    <property type="entry name" value="PRK00982.1-3"/>
    <property type="match status" value="1"/>
</dbReference>
<keyword evidence="1 7" id="KW-0596">Phosphopantetheine</keyword>
<gene>
    <name evidence="7 11" type="primary">acpP</name>
    <name evidence="11" type="ORF">ACJDUG_08325</name>
</gene>
<feature type="modified residue" description="O-(pantetheine 4'-phosphoryl)serine" evidence="7">
    <location>
        <position position="35"/>
    </location>
</feature>
<dbReference type="NCBIfam" id="NF002148">
    <property type="entry name" value="PRK00982.1-2"/>
    <property type="match status" value="1"/>
</dbReference>
<sequence>MIFEKVRDIIADQLGIDADEISMESSFMDDLGADSLDIVELIMALESDFDLEIPDEDAEKISTVANVVDYIKAHTEE</sequence>
<keyword evidence="2 7" id="KW-0444">Lipid biosynthesis</keyword>
<keyword evidence="4 7" id="KW-0276">Fatty acid metabolism</keyword>
<dbReference type="Gene3D" id="1.10.1200.10">
    <property type="entry name" value="ACP-like"/>
    <property type="match status" value="1"/>
</dbReference>
<dbReference type="InterPro" id="IPR009081">
    <property type="entry name" value="PP-bd_ACP"/>
</dbReference>
<protein>
    <recommendedName>
        <fullName evidence="7 8">Acyl carrier protein</fullName>
        <shortName evidence="7">ACP</shortName>
    </recommendedName>
</protein>
<dbReference type="NCBIfam" id="TIGR00517">
    <property type="entry name" value="acyl_carrier"/>
    <property type="match status" value="1"/>
</dbReference>
<comment type="caution">
    <text evidence="11">The sequence shown here is derived from an EMBL/GenBank/DDBJ whole genome shotgun (WGS) entry which is preliminary data.</text>
</comment>
<comment type="similarity">
    <text evidence="7">Belongs to the acyl carrier protein (ACP) family.</text>
</comment>
<comment type="function">
    <text evidence="7 9">Carrier of the growing fatty acid chain in fatty acid biosynthesis.</text>
</comment>
<dbReference type="EMBL" id="JBJHZZ010000004">
    <property type="protein sequence ID" value="MFL0246976.1"/>
    <property type="molecule type" value="Genomic_DNA"/>
</dbReference>
<keyword evidence="5 7" id="KW-0443">Lipid metabolism</keyword>
<dbReference type="Pfam" id="PF00550">
    <property type="entry name" value="PP-binding"/>
    <property type="match status" value="1"/>
</dbReference>
<dbReference type="NCBIfam" id="NF002151">
    <property type="entry name" value="PRK00982.1-5"/>
    <property type="match status" value="1"/>
</dbReference>
<comment type="PTM">
    <text evidence="9">4'-phosphopantetheine is transferred from CoA to a specific serine of apo-ACP by acpS.</text>
</comment>
<feature type="domain" description="Carrier" evidence="10">
    <location>
        <begin position="1"/>
        <end position="75"/>
    </location>
</feature>
<dbReference type="InterPro" id="IPR003231">
    <property type="entry name" value="ACP"/>
</dbReference>
<dbReference type="Proteomes" id="UP001623591">
    <property type="component" value="Unassembled WGS sequence"/>
</dbReference>
<comment type="subcellular location">
    <subcellularLocation>
        <location evidence="7">Cytoplasm</location>
    </subcellularLocation>
</comment>
<keyword evidence="7" id="KW-0963">Cytoplasm</keyword>
<evidence type="ECO:0000313" key="12">
    <source>
        <dbReference type="Proteomes" id="UP001623591"/>
    </source>
</evidence>
<evidence type="ECO:0000256" key="2">
    <source>
        <dbReference type="ARBA" id="ARBA00022516"/>
    </source>
</evidence>
<evidence type="ECO:0000313" key="11">
    <source>
        <dbReference type="EMBL" id="MFL0246976.1"/>
    </source>
</evidence>
<dbReference type="NCBIfam" id="NF002150">
    <property type="entry name" value="PRK00982.1-4"/>
    <property type="match status" value="1"/>
</dbReference>
<dbReference type="HAMAP" id="MF_01217">
    <property type="entry name" value="Acyl_carrier"/>
    <property type="match status" value="1"/>
</dbReference>
<evidence type="ECO:0000256" key="4">
    <source>
        <dbReference type="ARBA" id="ARBA00022832"/>
    </source>
</evidence>
<proteinExistence type="inferred from homology"/>
<evidence type="ECO:0000256" key="9">
    <source>
        <dbReference type="RuleBase" id="RU003545"/>
    </source>
</evidence>
<dbReference type="PROSITE" id="PS50075">
    <property type="entry name" value="CARRIER"/>
    <property type="match status" value="1"/>
</dbReference>
<evidence type="ECO:0000256" key="1">
    <source>
        <dbReference type="ARBA" id="ARBA00022450"/>
    </source>
</evidence>
<comment type="pathway">
    <text evidence="7 9">Lipid metabolism; fatty acid biosynthesis.</text>
</comment>
<evidence type="ECO:0000259" key="10">
    <source>
        <dbReference type="PROSITE" id="PS50075"/>
    </source>
</evidence>
<reference evidence="11 12" key="1">
    <citation type="submission" date="2024-11" db="EMBL/GenBank/DDBJ databases">
        <authorList>
            <person name="Heng Y.C."/>
            <person name="Lim A.C.H."/>
            <person name="Lee J.K.Y."/>
            <person name="Kittelmann S."/>
        </authorList>
    </citation>
    <scope>NUCLEOTIDE SEQUENCE [LARGE SCALE GENOMIC DNA]</scope>
    <source>
        <strain evidence="11 12">WILCCON 0185</strain>
    </source>
</reference>
<evidence type="ECO:0000256" key="7">
    <source>
        <dbReference type="HAMAP-Rule" id="MF_01217"/>
    </source>
</evidence>
<dbReference type="PANTHER" id="PTHR20863">
    <property type="entry name" value="ACYL CARRIER PROTEIN"/>
    <property type="match status" value="1"/>
</dbReference>
<dbReference type="SUPFAM" id="SSF47336">
    <property type="entry name" value="ACP-like"/>
    <property type="match status" value="1"/>
</dbReference>
<evidence type="ECO:0000256" key="5">
    <source>
        <dbReference type="ARBA" id="ARBA00023098"/>
    </source>
</evidence>
<dbReference type="RefSeq" id="WP_406769439.1">
    <property type="nucleotide sequence ID" value="NZ_JBJHZZ010000004.1"/>
</dbReference>
<keyword evidence="12" id="KW-1185">Reference proteome</keyword>
<dbReference type="PANTHER" id="PTHR20863:SF76">
    <property type="entry name" value="CARRIER DOMAIN-CONTAINING PROTEIN"/>
    <property type="match status" value="1"/>
</dbReference>
<evidence type="ECO:0000256" key="6">
    <source>
        <dbReference type="ARBA" id="ARBA00023160"/>
    </source>
</evidence>
<organism evidence="11 12">
    <name type="scientific">Candidatus Clostridium stratigraminis</name>
    <dbReference type="NCBI Taxonomy" id="3381661"/>
    <lineage>
        <taxon>Bacteria</taxon>
        <taxon>Bacillati</taxon>
        <taxon>Bacillota</taxon>
        <taxon>Clostridia</taxon>
        <taxon>Eubacteriales</taxon>
        <taxon>Clostridiaceae</taxon>
        <taxon>Clostridium</taxon>
    </lineage>
</organism>
<accession>A0ABW8T3Q5</accession>
<evidence type="ECO:0000256" key="3">
    <source>
        <dbReference type="ARBA" id="ARBA00022553"/>
    </source>
</evidence>
<dbReference type="PROSITE" id="PS00012">
    <property type="entry name" value="PHOSPHOPANTETHEINE"/>
    <property type="match status" value="1"/>
</dbReference>
<keyword evidence="3 7" id="KW-0597">Phosphoprotein</keyword>
<dbReference type="InterPro" id="IPR036736">
    <property type="entry name" value="ACP-like_sf"/>
</dbReference>